<evidence type="ECO:0000313" key="3">
    <source>
        <dbReference type="EMBL" id="NKX45486.1"/>
    </source>
</evidence>
<dbReference type="Pfam" id="PF09084">
    <property type="entry name" value="NMT1"/>
    <property type="match status" value="1"/>
</dbReference>
<keyword evidence="4" id="KW-1185">Reference proteome</keyword>
<dbReference type="SUPFAM" id="SSF53850">
    <property type="entry name" value="Periplasmic binding protein-like II"/>
    <property type="match status" value="1"/>
</dbReference>
<proteinExistence type="predicted"/>
<dbReference type="InterPro" id="IPR015168">
    <property type="entry name" value="SsuA/THI5"/>
</dbReference>
<gene>
    <name evidence="3" type="ORF">HCU73_12900</name>
</gene>
<comment type="caution">
    <text evidence="3">The sequence shown here is derived from an EMBL/GenBank/DDBJ whole genome shotgun (WGS) entry which is preliminary data.</text>
</comment>
<dbReference type="PANTHER" id="PTHR31528:SF3">
    <property type="entry name" value="THIAMINE BIOSYNTHESIS PROTEIN HI_0357-RELATED"/>
    <property type="match status" value="1"/>
</dbReference>
<accession>A0A7X6GZZ0</accession>
<dbReference type="PANTHER" id="PTHR31528">
    <property type="entry name" value="4-AMINO-5-HYDROXYMETHYL-2-METHYLPYRIMIDINE PHOSPHATE SYNTHASE THI11-RELATED"/>
    <property type="match status" value="1"/>
</dbReference>
<dbReference type="AlphaFoldDB" id="A0A7X6GZZ0"/>
<dbReference type="Gene3D" id="3.40.190.10">
    <property type="entry name" value="Periplasmic binding protein-like II"/>
    <property type="match status" value="2"/>
</dbReference>
<reference evidence="3 4" key="1">
    <citation type="submission" date="2020-04" db="EMBL/GenBank/DDBJ databases">
        <authorList>
            <person name="Yoon J."/>
        </authorList>
    </citation>
    <scope>NUCLEOTIDE SEQUENCE [LARGE SCALE GENOMIC DNA]</scope>
    <source>
        <strain evidence="3 4">KMU-115</strain>
    </source>
</reference>
<dbReference type="RefSeq" id="WP_168623871.1">
    <property type="nucleotide sequence ID" value="NZ_JAAZQQ010000004.1"/>
</dbReference>
<sequence>MRRTSTLALIAGLAAAGTAGAQDLTPVTFGTNWLAQAEHGGFYQAVADGTYAACGLDVDIISGGPQVNNRALMLAGRIQFHMGGDMLQAFNAVAEGIPVVAVAAIFQKHPQVILAHPGVADTWDELRDLTLLIGDNGFTSYYQWMIAAHGFTVEQRQPYTFNPAPFLADTQVGMQGYLSSEPYLVEREGGFVPNVFLIADNGFASYATTIETMQQTIDESPEVVECFVNGSILGWYNYLYGDNAAANAMILEANPDMTQDKIDYAISKMLEWGIVDSGDALTLGIGAMTDEVIGGFYEDMVAAGVVEAGLDWQASYTTQFVNQGLGLDLRPQ</sequence>
<evidence type="ECO:0000313" key="4">
    <source>
        <dbReference type="Proteomes" id="UP000526408"/>
    </source>
</evidence>
<keyword evidence="1" id="KW-0732">Signal</keyword>
<dbReference type="EMBL" id="JAAZQQ010000004">
    <property type="protein sequence ID" value="NKX45486.1"/>
    <property type="molecule type" value="Genomic_DNA"/>
</dbReference>
<feature type="chain" id="PRO_5031066799" evidence="1">
    <location>
        <begin position="22"/>
        <end position="332"/>
    </location>
</feature>
<feature type="signal peptide" evidence="1">
    <location>
        <begin position="1"/>
        <end position="21"/>
    </location>
</feature>
<organism evidence="3 4">
    <name type="scientific">Roseicyclus persicicus</name>
    <dbReference type="NCBI Taxonomy" id="2650661"/>
    <lineage>
        <taxon>Bacteria</taxon>
        <taxon>Pseudomonadati</taxon>
        <taxon>Pseudomonadota</taxon>
        <taxon>Alphaproteobacteria</taxon>
        <taxon>Rhodobacterales</taxon>
        <taxon>Roseobacteraceae</taxon>
        <taxon>Roseicyclus</taxon>
    </lineage>
</organism>
<dbReference type="GO" id="GO:0009228">
    <property type="term" value="P:thiamine biosynthetic process"/>
    <property type="evidence" value="ECO:0007669"/>
    <property type="project" value="InterPro"/>
</dbReference>
<evidence type="ECO:0000259" key="2">
    <source>
        <dbReference type="Pfam" id="PF09084"/>
    </source>
</evidence>
<dbReference type="InterPro" id="IPR027939">
    <property type="entry name" value="NMT1/THI5"/>
</dbReference>
<evidence type="ECO:0000256" key="1">
    <source>
        <dbReference type="SAM" id="SignalP"/>
    </source>
</evidence>
<name>A0A7X6GZZ0_9RHOB</name>
<dbReference type="Proteomes" id="UP000526408">
    <property type="component" value="Unassembled WGS sequence"/>
</dbReference>
<protein>
    <submittedName>
        <fullName evidence="3">ABC transporter substrate-binding protein</fullName>
    </submittedName>
</protein>
<feature type="domain" description="SsuA/THI5-like" evidence="2">
    <location>
        <begin position="37"/>
        <end position="235"/>
    </location>
</feature>